<comment type="caution">
    <text evidence="2">The sequence shown here is derived from an EMBL/GenBank/DDBJ whole genome shotgun (WGS) entry which is preliminary data.</text>
</comment>
<dbReference type="Proteomes" id="UP001206895">
    <property type="component" value="Unassembled WGS sequence"/>
</dbReference>
<dbReference type="EMBL" id="JAMTCJ010000001">
    <property type="protein sequence ID" value="MCP2174991.1"/>
    <property type="molecule type" value="Genomic_DNA"/>
</dbReference>
<evidence type="ECO:0000313" key="3">
    <source>
        <dbReference type="Proteomes" id="UP001206895"/>
    </source>
</evidence>
<sequence length="52" mass="5906">MSEQRRNSSRLVYDPQSGLSIDLAGLRRHSSAERTTDPENDPRMSEDSRAET</sequence>
<evidence type="ECO:0000256" key="1">
    <source>
        <dbReference type="SAM" id="MobiDB-lite"/>
    </source>
</evidence>
<evidence type="ECO:0000313" key="2">
    <source>
        <dbReference type="EMBL" id="MCP2174991.1"/>
    </source>
</evidence>
<keyword evidence="3" id="KW-1185">Reference proteome</keyword>
<reference evidence="2 3" key="1">
    <citation type="submission" date="2022-06" db="EMBL/GenBank/DDBJ databases">
        <title>Genomic Encyclopedia of Archaeal and Bacterial Type Strains, Phase II (KMG-II): from individual species to whole genera.</title>
        <authorList>
            <person name="Goeker M."/>
        </authorList>
    </citation>
    <scope>NUCLEOTIDE SEQUENCE [LARGE SCALE GENOMIC DNA]</scope>
    <source>
        <strain evidence="2 3">DSM 44693</strain>
    </source>
</reference>
<proteinExistence type="predicted"/>
<protein>
    <submittedName>
        <fullName evidence="2">Uncharacterized protein</fullName>
    </submittedName>
</protein>
<name>A0ABT1HDN7_9NOCA</name>
<feature type="compositionally biased region" description="Basic and acidic residues" evidence="1">
    <location>
        <begin position="30"/>
        <end position="52"/>
    </location>
</feature>
<organism evidence="2 3">
    <name type="scientific">Williamsia maris</name>
    <dbReference type="NCBI Taxonomy" id="72806"/>
    <lineage>
        <taxon>Bacteria</taxon>
        <taxon>Bacillati</taxon>
        <taxon>Actinomycetota</taxon>
        <taxon>Actinomycetes</taxon>
        <taxon>Mycobacteriales</taxon>
        <taxon>Nocardiaceae</taxon>
        <taxon>Williamsia</taxon>
    </lineage>
</organism>
<feature type="region of interest" description="Disordered" evidence="1">
    <location>
        <begin position="1"/>
        <end position="52"/>
    </location>
</feature>
<gene>
    <name evidence="2" type="ORF">LX13_000798</name>
</gene>
<accession>A0ABT1HDN7</accession>
<dbReference type="RefSeq" id="WP_253660000.1">
    <property type="nucleotide sequence ID" value="NZ_BAAAJQ010000001.1"/>
</dbReference>